<evidence type="ECO:0000256" key="2">
    <source>
        <dbReference type="ARBA" id="ARBA00022448"/>
    </source>
</evidence>
<dbReference type="InterPro" id="IPR011701">
    <property type="entry name" value="MFS"/>
</dbReference>
<dbReference type="InterPro" id="IPR050327">
    <property type="entry name" value="Proton-linked_MCT"/>
</dbReference>
<sequence>MKKIHYSWVILSIVFISIIVAGITRSSSGVFIIPFENEFGWERTEISIAIGLNLLMYGLSGPFMGAFVQIIGVKKMMIISMFTMAIGLALSLVMSETWHLLILWGILIGLGASLFLTVLSPIIANRWFHQRRGLAIGILTASTATGQLVLLPVVAYVVEASSWRFSIFIILVLALLTIILLIVFMKEFPKDIGLSPYGGEATVSASKLATRNPFSLAIKTLFEAFKYREFWLLAGSFFICGLSTSGLIGTHFIAYCIGFGIASVTAASMLSVMGVFDLVGTTVSGWLSDKIDNRWLLFWYYLLRGLSLLLLPIALFDGSFVLLIVFSLFYGLDWIATVPPTINIARNVFGIEKSVIVYGWIFTAHQMGAATAALGGGLVFERFNDYTSAFIGAGILCFLASLSVIIIRKKYALPVKG</sequence>
<feature type="transmembrane region" description="Helical" evidence="6">
    <location>
        <begin position="7"/>
        <end position="26"/>
    </location>
</feature>
<keyword evidence="4 6" id="KW-1133">Transmembrane helix</keyword>
<comment type="caution">
    <text evidence="8">The sequence shown here is derived from an EMBL/GenBank/DDBJ whole genome shotgun (WGS) entry which is preliminary data.</text>
</comment>
<dbReference type="Proteomes" id="UP000789833">
    <property type="component" value="Unassembled WGS sequence"/>
</dbReference>
<dbReference type="InterPro" id="IPR036259">
    <property type="entry name" value="MFS_trans_sf"/>
</dbReference>
<dbReference type="Pfam" id="PF07690">
    <property type="entry name" value="MFS_1"/>
    <property type="match status" value="1"/>
</dbReference>
<dbReference type="SUPFAM" id="SSF103473">
    <property type="entry name" value="MFS general substrate transporter"/>
    <property type="match status" value="1"/>
</dbReference>
<feature type="transmembrane region" description="Helical" evidence="6">
    <location>
        <begin position="46"/>
        <end position="71"/>
    </location>
</feature>
<comment type="subcellular location">
    <subcellularLocation>
        <location evidence="1">Cell membrane</location>
        <topology evidence="1">Multi-pass membrane protein</topology>
    </subcellularLocation>
</comment>
<gene>
    <name evidence="8" type="ORF">BACCIP111883_03892</name>
</gene>
<keyword evidence="5 6" id="KW-0472">Membrane</keyword>
<evidence type="ECO:0000256" key="6">
    <source>
        <dbReference type="SAM" id="Phobius"/>
    </source>
</evidence>
<evidence type="ECO:0000256" key="4">
    <source>
        <dbReference type="ARBA" id="ARBA00022989"/>
    </source>
</evidence>
<feature type="transmembrane region" description="Helical" evidence="6">
    <location>
        <begin position="386"/>
        <end position="407"/>
    </location>
</feature>
<feature type="transmembrane region" description="Helical" evidence="6">
    <location>
        <begin position="134"/>
        <end position="157"/>
    </location>
</feature>
<dbReference type="PANTHER" id="PTHR11360:SF284">
    <property type="entry name" value="EG:103B4.3 PROTEIN-RELATED"/>
    <property type="match status" value="1"/>
</dbReference>
<evidence type="ECO:0000256" key="5">
    <source>
        <dbReference type="ARBA" id="ARBA00023136"/>
    </source>
</evidence>
<dbReference type="EMBL" id="CAKJTJ010000035">
    <property type="protein sequence ID" value="CAG9623096.1"/>
    <property type="molecule type" value="Genomic_DNA"/>
</dbReference>
<dbReference type="CDD" id="cd17355">
    <property type="entry name" value="MFS_YcxA_like"/>
    <property type="match status" value="1"/>
</dbReference>
<feature type="transmembrane region" description="Helical" evidence="6">
    <location>
        <begin position="163"/>
        <end position="184"/>
    </location>
</feature>
<evidence type="ECO:0000313" key="9">
    <source>
        <dbReference type="Proteomes" id="UP000789833"/>
    </source>
</evidence>
<feature type="transmembrane region" description="Helical" evidence="6">
    <location>
        <begin position="230"/>
        <end position="253"/>
    </location>
</feature>
<keyword evidence="2" id="KW-0813">Transport</keyword>
<keyword evidence="9" id="KW-1185">Reference proteome</keyword>
<keyword evidence="3 6" id="KW-0812">Transmembrane</keyword>
<dbReference type="PANTHER" id="PTHR11360">
    <property type="entry name" value="MONOCARBOXYLATE TRANSPORTER"/>
    <property type="match status" value="1"/>
</dbReference>
<dbReference type="RefSeq" id="WP_230504229.1">
    <property type="nucleotide sequence ID" value="NZ_CAKJTJ010000035.1"/>
</dbReference>
<organism evidence="8 9">
    <name type="scientific">Sutcliffiella rhizosphaerae</name>
    <dbReference type="NCBI Taxonomy" id="2880967"/>
    <lineage>
        <taxon>Bacteria</taxon>
        <taxon>Bacillati</taxon>
        <taxon>Bacillota</taxon>
        <taxon>Bacilli</taxon>
        <taxon>Bacillales</taxon>
        <taxon>Bacillaceae</taxon>
        <taxon>Sutcliffiella</taxon>
    </lineage>
</organism>
<dbReference type="Gene3D" id="1.20.1250.20">
    <property type="entry name" value="MFS general substrate transporter like domains"/>
    <property type="match status" value="2"/>
</dbReference>
<evidence type="ECO:0000256" key="1">
    <source>
        <dbReference type="ARBA" id="ARBA00004651"/>
    </source>
</evidence>
<evidence type="ECO:0000256" key="3">
    <source>
        <dbReference type="ARBA" id="ARBA00022692"/>
    </source>
</evidence>
<dbReference type="PROSITE" id="PS50850">
    <property type="entry name" value="MFS"/>
    <property type="match status" value="1"/>
</dbReference>
<evidence type="ECO:0000259" key="7">
    <source>
        <dbReference type="PROSITE" id="PS50850"/>
    </source>
</evidence>
<feature type="transmembrane region" description="Helical" evidence="6">
    <location>
        <begin position="259"/>
        <end position="283"/>
    </location>
</feature>
<reference evidence="8 9" key="1">
    <citation type="submission" date="2021-10" db="EMBL/GenBank/DDBJ databases">
        <authorList>
            <person name="Criscuolo A."/>
        </authorList>
    </citation>
    <scope>NUCLEOTIDE SEQUENCE [LARGE SCALE GENOMIC DNA]</scope>
    <source>
        <strain evidence="9">CIP 111883</strain>
    </source>
</reference>
<feature type="transmembrane region" description="Helical" evidence="6">
    <location>
        <begin position="295"/>
        <end position="314"/>
    </location>
</feature>
<dbReference type="InterPro" id="IPR020846">
    <property type="entry name" value="MFS_dom"/>
</dbReference>
<protein>
    <submittedName>
        <fullName evidence="8">L-lactate transporter</fullName>
    </submittedName>
</protein>
<feature type="domain" description="Major facilitator superfamily (MFS) profile" evidence="7">
    <location>
        <begin position="10"/>
        <end position="412"/>
    </location>
</feature>
<evidence type="ECO:0000313" key="8">
    <source>
        <dbReference type="EMBL" id="CAG9623096.1"/>
    </source>
</evidence>
<feature type="transmembrane region" description="Helical" evidence="6">
    <location>
        <begin position="320"/>
        <end position="345"/>
    </location>
</feature>
<feature type="transmembrane region" description="Helical" evidence="6">
    <location>
        <begin position="357"/>
        <end position="380"/>
    </location>
</feature>
<feature type="transmembrane region" description="Helical" evidence="6">
    <location>
        <begin position="78"/>
        <end position="95"/>
    </location>
</feature>
<feature type="transmembrane region" description="Helical" evidence="6">
    <location>
        <begin position="101"/>
        <end position="122"/>
    </location>
</feature>
<accession>A0ABN8AFF9</accession>
<name>A0ABN8AFF9_9BACI</name>
<proteinExistence type="predicted"/>